<gene>
    <name evidence="5" type="ORF">N322_05330</name>
</gene>
<proteinExistence type="predicted"/>
<dbReference type="Proteomes" id="UP000054116">
    <property type="component" value="Unassembled WGS sequence"/>
</dbReference>
<sequence length="100" mass="11041">LAGGWAVTGPTQVTAEQGGSLRVSCSYKPGYELYSKYWCRPGFLWFCFTYITQTNGSEVTVTQGMVSIRDNHTAHSFTVMLSGVTPGDAGRYFCGVRRRL</sequence>
<dbReference type="Pfam" id="PF07686">
    <property type="entry name" value="V-set"/>
    <property type="match status" value="1"/>
</dbReference>
<name>A0A091MBL5_CARIC</name>
<dbReference type="GO" id="GO:0004888">
    <property type="term" value="F:transmembrane signaling receptor activity"/>
    <property type="evidence" value="ECO:0007669"/>
    <property type="project" value="TreeGrafter"/>
</dbReference>
<dbReference type="InterPro" id="IPR013106">
    <property type="entry name" value="Ig_V-set"/>
</dbReference>
<dbReference type="InterPro" id="IPR007110">
    <property type="entry name" value="Ig-like_dom"/>
</dbReference>
<dbReference type="PROSITE" id="PS50835">
    <property type="entry name" value="IG_LIKE"/>
    <property type="match status" value="1"/>
</dbReference>
<dbReference type="SUPFAM" id="SSF48726">
    <property type="entry name" value="Immunoglobulin"/>
    <property type="match status" value="1"/>
</dbReference>
<feature type="domain" description="Ig-like" evidence="4">
    <location>
        <begin position="1"/>
        <end position="100"/>
    </location>
</feature>
<evidence type="ECO:0000256" key="2">
    <source>
        <dbReference type="ARBA" id="ARBA00022692"/>
    </source>
</evidence>
<dbReference type="GO" id="GO:0005886">
    <property type="term" value="C:plasma membrane"/>
    <property type="evidence" value="ECO:0007669"/>
    <property type="project" value="TreeGrafter"/>
</dbReference>
<dbReference type="Gene3D" id="2.60.40.10">
    <property type="entry name" value="Immunoglobulins"/>
    <property type="match status" value="1"/>
</dbReference>
<dbReference type="EMBL" id="KK528126">
    <property type="protein sequence ID" value="KFP68871.1"/>
    <property type="molecule type" value="Genomic_DNA"/>
</dbReference>
<keyword evidence="6" id="KW-1185">Reference proteome</keyword>
<evidence type="ECO:0000256" key="3">
    <source>
        <dbReference type="ARBA" id="ARBA00023136"/>
    </source>
</evidence>
<evidence type="ECO:0000313" key="5">
    <source>
        <dbReference type="EMBL" id="KFP68871.1"/>
    </source>
</evidence>
<evidence type="ECO:0000259" key="4">
    <source>
        <dbReference type="PROSITE" id="PS50835"/>
    </source>
</evidence>
<reference evidence="5 6" key="1">
    <citation type="submission" date="2014-04" db="EMBL/GenBank/DDBJ databases">
        <title>Genome evolution of avian class.</title>
        <authorList>
            <person name="Zhang G."/>
            <person name="Li C."/>
        </authorList>
    </citation>
    <scope>NUCLEOTIDE SEQUENCE [LARGE SCALE GENOMIC DNA]</scope>
    <source>
        <strain evidence="5">BGI_N322</strain>
    </source>
</reference>
<evidence type="ECO:0000256" key="1">
    <source>
        <dbReference type="ARBA" id="ARBA00004370"/>
    </source>
</evidence>
<feature type="non-terminal residue" evidence="5">
    <location>
        <position position="1"/>
    </location>
</feature>
<dbReference type="PANTHER" id="PTHR11860">
    <property type="entry name" value="POLYMERIC-IMMUNOGLOBULIN RECEPTOR"/>
    <property type="match status" value="1"/>
</dbReference>
<dbReference type="InterPro" id="IPR050671">
    <property type="entry name" value="CD300_family_receptors"/>
</dbReference>
<dbReference type="PANTHER" id="PTHR11860:SF87">
    <property type="entry name" value="CMRF35-LIKE MOLECULE 8"/>
    <property type="match status" value="1"/>
</dbReference>
<dbReference type="InterPro" id="IPR013783">
    <property type="entry name" value="Ig-like_fold"/>
</dbReference>
<feature type="non-terminal residue" evidence="5">
    <location>
        <position position="100"/>
    </location>
</feature>
<evidence type="ECO:0000313" key="6">
    <source>
        <dbReference type="Proteomes" id="UP000054116"/>
    </source>
</evidence>
<dbReference type="AlphaFoldDB" id="A0A091MBL5"/>
<protein>
    <submittedName>
        <fullName evidence="5">CMRF35-like molecule 7</fullName>
    </submittedName>
</protein>
<dbReference type="InterPro" id="IPR036179">
    <property type="entry name" value="Ig-like_dom_sf"/>
</dbReference>
<accession>A0A091MBL5</accession>
<keyword evidence="2" id="KW-0812">Transmembrane</keyword>
<comment type="subcellular location">
    <subcellularLocation>
        <location evidence="1">Membrane</location>
    </subcellularLocation>
</comment>
<keyword evidence="3" id="KW-0472">Membrane</keyword>
<organism evidence="5 6">
    <name type="scientific">Cariama cristata</name>
    <name type="common">Red-legged seriema</name>
    <dbReference type="NCBI Taxonomy" id="54380"/>
    <lineage>
        <taxon>Eukaryota</taxon>
        <taxon>Metazoa</taxon>
        <taxon>Chordata</taxon>
        <taxon>Craniata</taxon>
        <taxon>Vertebrata</taxon>
        <taxon>Euteleostomi</taxon>
        <taxon>Archelosauria</taxon>
        <taxon>Archosauria</taxon>
        <taxon>Dinosauria</taxon>
        <taxon>Saurischia</taxon>
        <taxon>Theropoda</taxon>
        <taxon>Coelurosauria</taxon>
        <taxon>Aves</taxon>
        <taxon>Neognathae</taxon>
        <taxon>Neoaves</taxon>
        <taxon>Telluraves</taxon>
        <taxon>Australaves</taxon>
        <taxon>Cariamiformes</taxon>
        <taxon>Cariamidae</taxon>
        <taxon>Cariama</taxon>
    </lineage>
</organism>